<comment type="caution">
    <text evidence="3">The sequence shown here is derived from an EMBL/GenBank/DDBJ whole genome shotgun (WGS) entry which is preliminary data.</text>
</comment>
<dbReference type="PRINTS" id="PR00453">
    <property type="entry name" value="VWFADOMAIN"/>
</dbReference>
<dbReference type="PANTHER" id="PTHR24020">
    <property type="entry name" value="COLLAGEN ALPHA"/>
    <property type="match status" value="1"/>
</dbReference>
<reference evidence="3 4" key="1">
    <citation type="journal article" date="2020" name="Cell">
        <title>Large-Scale Comparative Analyses of Tick Genomes Elucidate Their Genetic Diversity and Vector Capacities.</title>
        <authorList>
            <consortium name="Tick Genome and Microbiome Consortium (TIGMIC)"/>
            <person name="Jia N."/>
            <person name="Wang J."/>
            <person name="Shi W."/>
            <person name="Du L."/>
            <person name="Sun Y."/>
            <person name="Zhan W."/>
            <person name="Jiang J.F."/>
            <person name="Wang Q."/>
            <person name="Zhang B."/>
            <person name="Ji P."/>
            <person name="Bell-Sakyi L."/>
            <person name="Cui X.M."/>
            <person name="Yuan T.T."/>
            <person name="Jiang B.G."/>
            <person name="Yang W.F."/>
            <person name="Lam T.T."/>
            <person name="Chang Q.C."/>
            <person name="Ding S.J."/>
            <person name="Wang X.J."/>
            <person name="Zhu J.G."/>
            <person name="Ruan X.D."/>
            <person name="Zhao L."/>
            <person name="Wei J.T."/>
            <person name="Ye R.Z."/>
            <person name="Que T.C."/>
            <person name="Du C.H."/>
            <person name="Zhou Y.H."/>
            <person name="Cheng J.X."/>
            <person name="Dai P.F."/>
            <person name="Guo W.B."/>
            <person name="Han X.H."/>
            <person name="Huang E.J."/>
            <person name="Li L.F."/>
            <person name="Wei W."/>
            <person name="Gao Y.C."/>
            <person name="Liu J.Z."/>
            <person name="Shao H.Z."/>
            <person name="Wang X."/>
            <person name="Wang C.C."/>
            <person name="Yang T.C."/>
            <person name="Huo Q.B."/>
            <person name="Li W."/>
            <person name="Chen H.Y."/>
            <person name="Chen S.E."/>
            <person name="Zhou L.G."/>
            <person name="Ni X.B."/>
            <person name="Tian J.H."/>
            <person name="Sheng Y."/>
            <person name="Liu T."/>
            <person name="Pan Y.S."/>
            <person name="Xia L.Y."/>
            <person name="Li J."/>
            <person name="Zhao F."/>
            <person name="Cao W.C."/>
        </authorList>
    </citation>
    <scope>NUCLEOTIDE SEQUENCE [LARGE SCALE GENOMIC DNA]</scope>
    <source>
        <strain evidence="3">HaeL-2018</strain>
    </source>
</reference>
<dbReference type="Proteomes" id="UP000821853">
    <property type="component" value="Chromosome 4"/>
</dbReference>
<dbReference type="InterPro" id="IPR050525">
    <property type="entry name" value="ECM_Assembly_Org"/>
</dbReference>
<dbReference type="Pfam" id="PF07699">
    <property type="entry name" value="Ephrin_rec_like"/>
    <property type="match status" value="1"/>
</dbReference>
<keyword evidence="4" id="KW-1185">Reference proteome</keyword>
<dbReference type="CDD" id="cd01450">
    <property type="entry name" value="vWFA_subfamily_ECM"/>
    <property type="match status" value="1"/>
</dbReference>
<name>A0A9J6G407_HAELO</name>
<dbReference type="PROSITE" id="PS01186">
    <property type="entry name" value="EGF_2"/>
    <property type="match status" value="1"/>
</dbReference>
<feature type="chain" id="PRO_5039939121" description="VWFA domain-containing protein" evidence="1">
    <location>
        <begin position="23"/>
        <end position="323"/>
    </location>
</feature>
<dbReference type="SMART" id="SM01411">
    <property type="entry name" value="Ephrin_rec_like"/>
    <property type="match status" value="1"/>
</dbReference>
<dbReference type="InterPro" id="IPR009030">
    <property type="entry name" value="Growth_fac_rcpt_cys_sf"/>
</dbReference>
<evidence type="ECO:0000256" key="1">
    <source>
        <dbReference type="SAM" id="SignalP"/>
    </source>
</evidence>
<keyword evidence="1" id="KW-0732">Signal</keyword>
<dbReference type="SUPFAM" id="SSF53300">
    <property type="entry name" value="vWA-like"/>
    <property type="match status" value="1"/>
</dbReference>
<dbReference type="Gene3D" id="3.40.50.410">
    <property type="entry name" value="von Willebrand factor, type A domain"/>
    <property type="match status" value="1"/>
</dbReference>
<evidence type="ECO:0000313" key="3">
    <source>
        <dbReference type="EMBL" id="KAH9373126.1"/>
    </source>
</evidence>
<dbReference type="InterPro" id="IPR036465">
    <property type="entry name" value="vWFA_dom_sf"/>
</dbReference>
<dbReference type="PROSITE" id="PS50234">
    <property type="entry name" value="VWFA"/>
    <property type="match status" value="1"/>
</dbReference>
<dbReference type="PANTHER" id="PTHR24020:SF84">
    <property type="entry name" value="VWFA DOMAIN-CONTAINING PROTEIN"/>
    <property type="match status" value="1"/>
</dbReference>
<dbReference type="SMART" id="SM00327">
    <property type="entry name" value="VWA"/>
    <property type="match status" value="1"/>
</dbReference>
<feature type="signal peptide" evidence="1">
    <location>
        <begin position="1"/>
        <end position="22"/>
    </location>
</feature>
<dbReference type="OMA" id="HARIQFY"/>
<accession>A0A9J6G407</accession>
<dbReference type="AlphaFoldDB" id="A0A9J6G407"/>
<dbReference type="VEuPathDB" id="VectorBase:HLOH_064527"/>
<dbReference type="EMBL" id="JABSTR010000006">
    <property type="protein sequence ID" value="KAH9373126.1"/>
    <property type="molecule type" value="Genomic_DNA"/>
</dbReference>
<organism evidence="3 4">
    <name type="scientific">Haemaphysalis longicornis</name>
    <name type="common">Bush tick</name>
    <dbReference type="NCBI Taxonomy" id="44386"/>
    <lineage>
        <taxon>Eukaryota</taxon>
        <taxon>Metazoa</taxon>
        <taxon>Ecdysozoa</taxon>
        <taxon>Arthropoda</taxon>
        <taxon>Chelicerata</taxon>
        <taxon>Arachnida</taxon>
        <taxon>Acari</taxon>
        <taxon>Parasitiformes</taxon>
        <taxon>Ixodida</taxon>
        <taxon>Ixodoidea</taxon>
        <taxon>Ixodidae</taxon>
        <taxon>Haemaphysalinae</taxon>
        <taxon>Haemaphysalis</taxon>
    </lineage>
</organism>
<protein>
    <recommendedName>
        <fullName evidence="2">VWFA domain-containing protein</fullName>
    </recommendedName>
</protein>
<dbReference type="GO" id="GO:0032991">
    <property type="term" value="C:protein-containing complex"/>
    <property type="evidence" value="ECO:0007669"/>
    <property type="project" value="UniProtKB-ARBA"/>
</dbReference>
<dbReference type="SUPFAM" id="SSF57184">
    <property type="entry name" value="Growth factor receptor domain"/>
    <property type="match status" value="1"/>
</dbReference>
<sequence>MRLPQLSALWFLLLAAPRTGQCLNLTAELQAFVSTLERYAKEKNDIVFVLDESGSIGAENFPAELTFTEMTARLLVVSREFSRLTVITYSSDNLKHIDQVADGGTMCSFVHQVNQIGYRTGGTRTKQALEYAGRLLQNARSDANRIIVLISDGQANSGSEPNDIAAELKSQGIVIFAVGVASINRAELEAVASSPNHIYMLINFPYIKQVNSDLRKDIKESQWDHAASDQCAEKCDTNAACACGAQSGTYRCVCKAGYQGDGTVGKCQRCPRGTYKESTGSHNCLSCMSSSTTKNEGSTSSNQCSCLPGYEGNPGSQIPCSRK</sequence>
<dbReference type="Gene3D" id="2.10.50.10">
    <property type="entry name" value="Tumor Necrosis Factor Receptor, subunit A, domain 2"/>
    <property type="match status" value="1"/>
</dbReference>
<dbReference type="Pfam" id="PF00092">
    <property type="entry name" value="VWA"/>
    <property type="match status" value="1"/>
</dbReference>
<evidence type="ECO:0000259" key="2">
    <source>
        <dbReference type="PROSITE" id="PS50234"/>
    </source>
</evidence>
<dbReference type="InterPro" id="IPR000742">
    <property type="entry name" value="EGF"/>
</dbReference>
<proteinExistence type="predicted"/>
<dbReference type="OrthoDB" id="6515930at2759"/>
<dbReference type="InterPro" id="IPR002035">
    <property type="entry name" value="VWF_A"/>
</dbReference>
<gene>
    <name evidence="3" type="ORF">HPB48_015907</name>
</gene>
<dbReference type="InterPro" id="IPR011641">
    <property type="entry name" value="Tyr-kin_ephrin_A/B_rcpt-like"/>
</dbReference>
<feature type="domain" description="VWFA" evidence="2">
    <location>
        <begin position="45"/>
        <end position="214"/>
    </location>
</feature>
<evidence type="ECO:0000313" key="4">
    <source>
        <dbReference type="Proteomes" id="UP000821853"/>
    </source>
</evidence>